<organism evidence="4 5">
    <name type="scientific">Propioniferax innocua</name>
    <dbReference type="NCBI Taxonomy" id="1753"/>
    <lineage>
        <taxon>Bacteria</taxon>
        <taxon>Bacillati</taxon>
        <taxon>Actinomycetota</taxon>
        <taxon>Actinomycetes</taxon>
        <taxon>Propionibacteriales</taxon>
        <taxon>Propionibacteriaceae</taxon>
        <taxon>Propioniferax</taxon>
    </lineage>
</organism>
<evidence type="ECO:0000259" key="3">
    <source>
        <dbReference type="Pfam" id="PF05532"/>
    </source>
</evidence>
<keyword evidence="5" id="KW-1185">Reference proteome</keyword>
<feature type="domain" description="CsbD-like" evidence="3">
    <location>
        <begin position="5"/>
        <end position="56"/>
    </location>
</feature>
<comment type="caution">
    <text evidence="4">The sequence shown here is derived from an EMBL/GenBank/DDBJ whole genome shotgun (WGS) entry which is preliminary data.</text>
</comment>
<sequence length="61" mass="6325">MSTEDKMKNNADLAKGKIKEGIGRATNDKGLEGEGKLDQGSAATKNKVEDAKDAAKGGFAD</sequence>
<evidence type="ECO:0000313" key="5">
    <source>
        <dbReference type="Proteomes" id="UP000316196"/>
    </source>
</evidence>
<name>A0A542ZSC5_9ACTN</name>
<feature type="region of interest" description="Disordered" evidence="2">
    <location>
        <begin position="1"/>
        <end position="61"/>
    </location>
</feature>
<accession>A0A542ZSC5</accession>
<evidence type="ECO:0000313" key="4">
    <source>
        <dbReference type="EMBL" id="TQL63227.1"/>
    </source>
</evidence>
<protein>
    <submittedName>
        <fullName evidence="4">CsbD-like protein</fullName>
    </submittedName>
</protein>
<evidence type="ECO:0000256" key="2">
    <source>
        <dbReference type="SAM" id="MobiDB-lite"/>
    </source>
</evidence>
<reference evidence="4 5" key="1">
    <citation type="submission" date="2019-06" db="EMBL/GenBank/DDBJ databases">
        <title>Sequencing the genomes of 1000 actinobacteria strains.</title>
        <authorList>
            <person name="Klenk H.-P."/>
        </authorList>
    </citation>
    <scope>NUCLEOTIDE SEQUENCE [LARGE SCALE GENOMIC DNA]</scope>
    <source>
        <strain evidence="4 5">DSM 8251</strain>
    </source>
</reference>
<dbReference type="OrthoDB" id="2143260at2"/>
<dbReference type="Proteomes" id="UP000316196">
    <property type="component" value="Unassembled WGS sequence"/>
</dbReference>
<dbReference type="InterPro" id="IPR036629">
    <property type="entry name" value="YjbJ_sf"/>
</dbReference>
<dbReference type="InterPro" id="IPR008462">
    <property type="entry name" value="CsbD"/>
</dbReference>
<comment type="similarity">
    <text evidence="1">Belongs to the UPF0337 (CsbD) family.</text>
</comment>
<dbReference type="AlphaFoldDB" id="A0A542ZSC5"/>
<dbReference type="RefSeq" id="WP_142092969.1">
    <property type="nucleotide sequence ID" value="NZ_BAAAMD010000001.1"/>
</dbReference>
<dbReference type="EMBL" id="VFOR01000001">
    <property type="protein sequence ID" value="TQL63227.1"/>
    <property type="molecule type" value="Genomic_DNA"/>
</dbReference>
<gene>
    <name evidence="4" type="ORF">FB460_1028</name>
</gene>
<dbReference type="Gene3D" id="1.10.1470.10">
    <property type="entry name" value="YjbJ"/>
    <property type="match status" value="1"/>
</dbReference>
<dbReference type="Pfam" id="PF05532">
    <property type="entry name" value="CsbD"/>
    <property type="match status" value="1"/>
</dbReference>
<dbReference type="SUPFAM" id="SSF69047">
    <property type="entry name" value="Hypothetical protein YjbJ"/>
    <property type="match status" value="1"/>
</dbReference>
<evidence type="ECO:0000256" key="1">
    <source>
        <dbReference type="ARBA" id="ARBA00009129"/>
    </source>
</evidence>
<feature type="compositionally biased region" description="Basic and acidic residues" evidence="2">
    <location>
        <begin position="46"/>
        <end position="55"/>
    </location>
</feature>
<feature type="compositionally biased region" description="Basic and acidic residues" evidence="2">
    <location>
        <begin position="1"/>
        <end position="37"/>
    </location>
</feature>
<proteinExistence type="inferred from homology"/>